<gene>
    <name evidence="2" type="ORF">COW99_03900</name>
</gene>
<proteinExistence type="predicted"/>
<feature type="coiled-coil region" evidence="1">
    <location>
        <begin position="25"/>
        <end position="91"/>
    </location>
</feature>
<dbReference type="Proteomes" id="UP000231246">
    <property type="component" value="Unassembled WGS sequence"/>
</dbReference>
<evidence type="ECO:0000313" key="3">
    <source>
        <dbReference type="Proteomes" id="UP000231246"/>
    </source>
</evidence>
<dbReference type="AlphaFoldDB" id="A0A2H0BUR2"/>
<evidence type="ECO:0000256" key="1">
    <source>
        <dbReference type="SAM" id="Coils"/>
    </source>
</evidence>
<organism evidence="2 3">
    <name type="scientific">Candidatus Roizmanbacteria bacterium CG22_combo_CG10-13_8_21_14_all_38_20</name>
    <dbReference type="NCBI Taxonomy" id="1974862"/>
    <lineage>
        <taxon>Bacteria</taxon>
        <taxon>Candidatus Roizmaniibacteriota</taxon>
    </lineage>
</organism>
<comment type="caution">
    <text evidence="2">The sequence shown here is derived from an EMBL/GenBank/DDBJ whole genome shotgun (WGS) entry which is preliminary data.</text>
</comment>
<protein>
    <submittedName>
        <fullName evidence="2">Uncharacterized protein</fullName>
    </submittedName>
</protein>
<evidence type="ECO:0000313" key="2">
    <source>
        <dbReference type="EMBL" id="PIP61417.1"/>
    </source>
</evidence>
<keyword evidence="1" id="KW-0175">Coiled coil</keyword>
<name>A0A2H0BUR2_9BACT</name>
<dbReference type="SUPFAM" id="SSF58113">
    <property type="entry name" value="Apolipoprotein A-I"/>
    <property type="match status" value="1"/>
</dbReference>
<dbReference type="EMBL" id="PCTA01000026">
    <property type="protein sequence ID" value="PIP61417.1"/>
    <property type="molecule type" value="Genomic_DNA"/>
</dbReference>
<accession>A0A2H0BUR2</accession>
<reference evidence="2 3" key="1">
    <citation type="submission" date="2017-09" db="EMBL/GenBank/DDBJ databases">
        <title>Depth-based differentiation of microbial function through sediment-hosted aquifers and enrichment of novel symbionts in the deep terrestrial subsurface.</title>
        <authorList>
            <person name="Probst A.J."/>
            <person name="Ladd B."/>
            <person name="Jarett J.K."/>
            <person name="Geller-Mcgrath D.E."/>
            <person name="Sieber C.M."/>
            <person name="Emerson J.B."/>
            <person name="Anantharaman K."/>
            <person name="Thomas B.C."/>
            <person name="Malmstrom R."/>
            <person name="Stieglmeier M."/>
            <person name="Klingl A."/>
            <person name="Woyke T."/>
            <person name="Ryan C.M."/>
            <person name="Banfield J.F."/>
        </authorList>
    </citation>
    <scope>NUCLEOTIDE SEQUENCE [LARGE SCALE GENOMIC DNA]</scope>
    <source>
        <strain evidence="2">CG22_combo_CG10-13_8_21_14_all_38_20</strain>
    </source>
</reference>
<sequence>MLTKKDLKLIAELYNESRKEFARGFGQLKEEMSQLREEMSQLREEIKDRIYKSEDKILKELADMRDELIITSGYSDRLENHEERIESLEKQVLIQ</sequence>